<evidence type="ECO:0000259" key="2">
    <source>
        <dbReference type="Pfam" id="PF18164"/>
    </source>
</evidence>
<dbReference type="Gene3D" id="3.40.630.120">
    <property type="match status" value="1"/>
</dbReference>
<evidence type="ECO:0000259" key="1">
    <source>
        <dbReference type="Pfam" id="PF18082"/>
    </source>
</evidence>
<reference evidence="3" key="1">
    <citation type="submission" date="2009-02" db="EMBL/GenBank/DDBJ databases">
        <authorList>
            <person name="Fulton L."/>
            <person name="Clifton S."/>
            <person name="Fulton B."/>
            <person name="Xu J."/>
            <person name="Minx P."/>
            <person name="Pepin K.H."/>
            <person name="Johnson M."/>
            <person name="Bhonagiri V."/>
            <person name="Nash W.E."/>
            <person name="Mardis E.R."/>
            <person name="Wilson R.K."/>
        </authorList>
    </citation>
    <scope>NUCLEOTIDE SEQUENCE [LARGE SCALE GENOMIC DNA]</scope>
    <source>
        <strain evidence="3">DSM 15053</strain>
    </source>
</reference>
<reference evidence="3" key="2">
    <citation type="submission" date="2013-06" db="EMBL/GenBank/DDBJ databases">
        <title>Draft genome sequence of Clostridium hylemonae (DSM 15053).</title>
        <authorList>
            <person name="Sudarsanam P."/>
            <person name="Ley R."/>
            <person name="Guruge J."/>
            <person name="Turnbaugh P.J."/>
            <person name="Mahowald M."/>
            <person name="Liep D."/>
            <person name="Gordon J."/>
        </authorList>
    </citation>
    <scope>NUCLEOTIDE SEQUENCE</scope>
    <source>
        <strain evidence="3">DSM 15053</strain>
    </source>
</reference>
<dbReference type="InterPro" id="IPR041644">
    <property type="entry name" value="GNAT_C"/>
</dbReference>
<dbReference type="OrthoDB" id="2139859at2"/>
<feature type="domain" description="GNAT-like C-terminal" evidence="2">
    <location>
        <begin position="114"/>
        <end position="244"/>
    </location>
</feature>
<dbReference type="EMBL" id="ABYI02000042">
    <property type="protein sequence ID" value="EEG72318.1"/>
    <property type="molecule type" value="Genomic_DNA"/>
</dbReference>
<dbReference type="InterPro" id="IPR041273">
    <property type="entry name" value="NAT_N"/>
</dbReference>
<dbReference type="Pfam" id="PF18164">
    <property type="entry name" value="GNAT_C"/>
    <property type="match status" value="1"/>
</dbReference>
<accession>C0C6I3</accession>
<evidence type="ECO:0000313" key="3">
    <source>
        <dbReference type="EMBL" id="EEG72318.1"/>
    </source>
</evidence>
<keyword evidence="4" id="KW-1185">Reference proteome</keyword>
<proteinExistence type="predicted"/>
<protein>
    <submittedName>
        <fullName evidence="3">Uncharacterized protein</fullName>
    </submittedName>
</protein>
<dbReference type="Pfam" id="PF18082">
    <property type="entry name" value="NAT_N"/>
    <property type="match status" value="1"/>
</dbReference>
<dbReference type="HOGENOM" id="CLU_076321_1_0_9"/>
<dbReference type="AlphaFoldDB" id="C0C6I3"/>
<name>C0C6I3_9FIRM</name>
<comment type="caution">
    <text evidence="3">The sequence shown here is derived from an EMBL/GenBank/DDBJ whole genome shotgun (WGS) entry which is preliminary data.</text>
</comment>
<organism evidence="3 4">
    <name type="scientific">[Clostridium] hylemonae DSM 15053</name>
    <dbReference type="NCBI Taxonomy" id="553973"/>
    <lineage>
        <taxon>Bacteria</taxon>
        <taxon>Bacillati</taxon>
        <taxon>Bacillota</taxon>
        <taxon>Clostridia</taxon>
        <taxon>Lachnospirales</taxon>
        <taxon>Lachnospiraceae</taxon>
    </lineage>
</organism>
<feature type="domain" description="N-acyltransferase N-terminal" evidence="1">
    <location>
        <begin position="1"/>
        <end position="112"/>
    </location>
</feature>
<dbReference type="STRING" id="553973.CLOHYLEM_07720"/>
<dbReference type="RefSeq" id="WP_006445061.1">
    <property type="nucleotide sequence ID" value="NZ_CP036524.1"/>
</dbReference>
<sequence length="249" mass="29604">MEGIKLPADAQRIVETYDMQRAEYISWKELFYRDTERFLGKSREEEGTDQLLLYLYVSFAAERYEQFKKRGITDKVYFDTFYDFTIWYRCCLKRRGVRGLMEEGWLSLPLQMRIFRLGRLQFETGDGVLHVHIPEGEPLAEKACDDSFSQADKFFDASYTMYDCDSWLLSPNLSCVLDEESNIMKFQKRFRIRKVTYPYRQAEERIFGEVLADKEKYPEETSLQKRAKKYVLAGKDLGIGYGVIYRQHQ</sequence>
<dbReference type="eggNOG" id="ENOG5030QZQ">
    <property type="taxonomic scope" value="Bacteria"/>
</dbReference>
<dbReference type="Proteomes" id="UP000004893">
    <property type="component" value="Unassembled WGS sequence"/>
</dbReference>
<gene>
    <name evidence="3" type="ORF">CLOHYLEM_07720</name>
</gene>
<evidence type="ECO:0000313" key="4">
    <source>
        <dbReference type="Proteomes" id="UP000004893"/>
    </source>
</evidence>